<keyword evidence="7" id="KW-1185">Reference proteome</keyword>
<dbReference type="InterPro" id="IPR050204">
    <property type="entry name" value="AraC_XylS_family_regulators"/>
</dbReference>
<dbReference type="PROSITE" id="PS00041">
    <property type="entry name" value="HTH_ARAC_FAMILY_1"/>
    <property type="match status" value="1"/>
</dbReference>
<dbReference type="PANTHER" id="PTHR46796:SF12">
    <property type="entry name" value="HTH-TYPE DNA-BINDING TRANSCRIPTIONAL ACTIVATOR EUTR"/>
    <property type="match status" value="1"/>
</dbReference>
<protein>
    <recommendedName>
        <fullName evidence="5">HTH araC/xylS-type domain-containing protein</fullName>
    </recommendedName>
</protein>
<dbReference type="Pfam" id="PF12833">
    <property type="entry name" value="HTH_18"/>
    <property type="match status" value="1"/>
</dbReference>
<dbReference type="Proteomes" id="UP000636960">
    <property type="component" value="Unassembled WGS sequence"/>
</dbReference>
<dbReference type="PROSITE" id="PS01124">
    <property type="entry name" value="HTH_ARAC_FAMILY_2"/>
    <property type="match status" value="1"/>
</dbReference>
<keyword evidence="1" id="KW-0805">Transcription regulation</keyword>
<proteinExistence type="predicted"/>
<evidence type="ECO:0000256" key="3">
    <source>
        <dbReference type="ARBA" id="ARBA00023163"/>
    </source>
</evidence>
<feature type="region of interest" description="Disordered" evidence="4">
    <location>
        <begin position="208"/>
        <end position="249"/>
    </location>
</feature>
<dbReference type="EMBL" id="BOMV01000091">
    <property type="protein sequence ID" value="GIF00826.1"/>
    <property type="molecule type" value="Genomic_DNA"/>
</dbReference>
<feature type="domain" description="HTH araC/xylS-type" evidence="5">
    <location>
        <begin position="117"/>
        <end position="218"/>
    </location>
</feature>
<dbReference type="InterPro" id="IPR018062">
    <property type="entry name" value="HTH_AraC-typ_CS"/>
</dbReference>
<keyword evidence="3" id="KW-0804">Transcription</keyword>
<dbReference type="AlphaFoldDB" id="A0A919K8I7"/>
<accession>A0A919K8I7</accession>
<dbReference type="SUPFAM" id="SSF46689">
    <property type="entry name" value="Homeodomain-like"/>
    <property type="match status" value="2"/>
</dbReference>
<dbReference type="GO" id="GO:0043565">
    <property type="term" value="F:sequence-specific DNA binding"/>
    <property type="evidence" value="ECO:0007669"/>
    <property type="project" value="InterPro"/>
</dbReference>
<dbReference type="SMART" id="SM00342">
    <property type="entry name" value="HTH_ARAC"/>
    <property type="match status" value="1"/>
</dbReference>
<evidence type="ECO:0000256" key="2">
    <source>
        <dbReference type="ARBA" id="ARBA00023125"/>
    </source>
</evidence>
<dbReference type="InterPro" id="IPR018060">
    <property type="entry name" value="HTH_AraC"/>
</dbReference>
<evidence type="ECO:0000313" key="6">
    <source>
        <dbReference type="EMBL" id="GIF00826.1"/>
    </source>
</evidence>
<name>A0A919K8I7_9ACTN</name>
<dbReference type="Gene3D" id="1.10.10.60">
    <property type="entry name" value="Homeodomain-like"/>
    <property type="match status" value="1"/>
</dbReference>
<reference evidence="6" key="1">
    <citation type="submission" date="2021-01" db="EMBL/GenBank/DDBJ databases">
        <title>Whole genome shotgun sequence of Actinoplanes rishiriensis NBRC 108556.</title>
        <authorList>
            <person name="Komaki H."/>
            <person name="Tamura T."/>
        </authorList>
    </citation>
    <scope>NUCLEOTIDE SEQUENCE</scope>
    <source>
        <strain evidence="6">NBRC 108556</strain>
    </source>
</reference>
<evidence type="ECO:0000313" key="7">
    <source>
        <dbReference type="Proteomes" id="UP000636960"/>
    </source>
</evidence>
<sequence length="249" mass="27315">MSAPAITLCRPSAKISATVVAKAGPGELAGGDVHADFVGRAAAQFGPPPCHLTWTNMVRMLAADVLGENRGLTQNPLLAEPLQEMLLLGLLLTSDHPYRDRLASPRLASPRRPRAIRQAIDLLHSHPEQPITIAKLADVTGVSERALQAGFQRYAGITPITYLRQVRLDRVHEELRQADPAQTTVAAVAHRWGFTHLGRFAGYYRARHGESPSEHSTPPWAHERYATHRDNSHERGRCRPGRHMAPGSG</sequence>
<dbReference type="PANTHER" id="PTHR46796">
    <property type="entry name" value="HTH-TYPE TRANSCRIPTIONAL ACTIVATOR RHAS-RELATED"/>
    <property type="match status" value="1"/>
</dbReference>
<evidence type="ECO:0000256" key="4">
    <source>
        <dbReference type="SAM" id="MobiDB-lite"/>
    </source>
</evidence>
<evidence type="ECO:0000256" key="1">
    <source>
        <dbReference type="ARBA" id="ARBA00023015"/>
    </source>
</evidence>
<evidence type="ECO:0000259" key="5">
    <source>
        <dbReference type="PROSITE" id="PS01124"/>
    </source>
</evidence>
<keyword evidence="2" id="KW-0238">DNA-binding</keyword>
<gene>
    <name evidence="6" type="ORF">Ari01nite_82900</name>
</gene>
<dbReference type="GO" id="GO:0003700">
    <property type="term" value="F:DNA-binding transcription factor activity"/>
    <property type="evidence" value="ECO:0007669"/>
    <property type="project" value="InterPro"/>
</dbReference>
<feature type="compositionally biased region" description="Basic and acidic residues" evidence="4">
    <location>
        <begin position="221"/>
        <end position="237"/>
    </location>
</feature>
<dbReference type="InterPro" id="IPR009057">
    <property type="entry name" value="Homeodomain-like_sf"/>
</dbReference>
<comment type="caution">
    <text evidence="6">The sequence shown here is derived from an EMBL/GenBank/DDBJ whole genome shotgun (WGS) entry which is preliminary data.</text>
</comment>
<organism evidence="6 7">
    <name type="scientific">Paractinoplanes rishiriensis</name>
    <dbReference type="NCBI Taxonomy" id="1050105"/>
    <lineage>
        <taxon>Bacteria</taxon>
        <taxon>Bacillati</taxon>
        <taxon>Actinomycetota</taxon>
        <taxon>Actinomycetes</taxon>
        <taxon>Micromonosporales</taxon>
        <taxon>Micromonosporaceae</taxon>
        <taxon>Paractinoplanes</taxon>
    </lineage>
</organism>